<keyword evidence="1" id="KW-0732">Signal</keyword>
<feature type="signal peptide" evidence="1">
    <location>
        <begin position="1"/>
        <end position="20"/>
    </location>
</feature>
<evidence type="ECO:0008006" key="4">
    <source>
        <dbReference type="Google" id="ProtNLM"/>
    </source>
</evidence>
<dbReference type="AlphaFoldDB" id="A0AAV4UQE8"/>
<reference evidence="2 3" key="1">
    <citation type="submission" date="2021-06" db="EMBL/GenBank/DDBJ databases">
        <title>Caerostris darwini draft genome.</title>
        <authorList>
            <person name="Kono N."/>
            <person name="Arakawa K."/>
        </authorList>
    </citation>
    <scope>NUCLEOTIDE SEQUENCE [LARGE SCALE GENOMIC DNA]</scope>
</reference>
<dbReference type="Proteomes" id="UP001054837">
    <property type="component" value="Unassembled WGS sequence"/>
</dbReference>
<sequence length="81" mass="9074">MISLFGYFFVHPAFFQLASASEDFVSIAAVSERSSCFNRLSKNAIFWKDFGADDASFNNMMRGKEKCASAFSFFSICPIES</sequence>
<organism evidence="2 3">
    <name type="scientific">Caerostris darwini</name>
    <dbReference type="NCBI Taxonomy" id="1538125"/>
    <lineage>
        <taxon>Eukaryota</taxon>
        <taxon>Metazoa</taxon>
        <taxon>Ecdysozoa</taxon>
        <taxon>Arthropoda</taxon>
        <taxon>Chelicerata</taxon>
        <taxon>Arachnida</taxon>
        <taxon>Araneae</taxon>
        <taxon>Araneomorphae</taxon>
        <taxon>Entelegynae</taxon>
        <taxon>Araneoidea</taxon>
        <taxon>Araneidae</taxon>
        <taxon>Caerostris</taxon>
    </lineage>
</organism>
<accession>A0AAV4UQE8</accession>
<comment type="caution">
    <text evidence="2">The sequence shown here is derived from an EMBL/GenBank/DDBJ whole genome shotgun (WGS) entry which is preliminary data.</text>
</comment>
<feature type="chain" id="PRO_5043988615" description="Secreted protein" evidence="1">
    <location>
        <begin position="21"/>
        <end position="81"/>
    </location>
</feature>
<name>A0AAV4UQE8_9ARAC</name>
<dbReference type="EMBL" id="BPLQ01011732">
    <property type="protein sequence ID" value="GIY59973.1"/>
    <property type="molecule type" value="Genomic_DNA"/>
</dbReference>
<protein>
    <recommendedName>
        <fullName evidence="4">Secreted protein</fullName>
    </recommendedName>
</protein>
<evidence type="ECO:0000313" key="2">
    <source>
        <dbReference type="EMBL" id="GIY59973.1"/>
    </source>
</evidence>
<keyword evidence="3" id="KW-1185">Reference proteome</keyword>
<gene>
    <name evidence="2" type="ORF">CDAR_611281</name>
</gene>
<evidence type="ECO:0000256" key="1">
    <source>
        <dbReference type="SAM" id="SignalP"/>
    </source>
</evidence>
<proteinExistence type="predicted"/>
<evidence type="ECO:0000313" key="3">
    <source>
        <dbReference type="Proteomes" id="UP001054837"/>
    </source>
</evidence>